<evidence type="ECO:0000259" key="1">
    <source>
        <dbReference type="SMART" id="SM00481"/>
    </source>
</evidence>
<sequence length="313" mass="34624">MKFDLHSHTFYSDGMLSPADLLARAIERKVDVLAITDHDTLLGLAPARAAIADGELPIRLVDGVEISTSWYEFEIHIVGLAIDPSNESLQQRLVSQQERRLERAREMARRLTKHNVPDCFDAVMALANGGAVTRTHFARHLMTIGKATSMAGVFKHYLARGKAGYVPNNWVTLPEAVQWIHDAGGIAVLAHPLRYNLNGKWLTKLMREFAAAGGDAAEVASCQLTPVQKRDVWTLCQQFGLVASQGSDFHQPTDWSDLGRGLYLTDDIRTVWQQFPALFPQLEAQPEPQPEAQPELAAEAVHLESSDKPALCS</sequence>
<dbReference type="NCBIfam" id="NF047791">
    <property type="entry name" value="RNaseRnm"/>
    <property type="match status" value="1"/>
</dbReference>
<dbReference type="PANTHER" id="PTHR42924">
    <property type="entry name" value="EXONUCLEASE"/>
    <property type="match status" value="1"/>
</dbReference>
<reference evidence="2 3" key="1">
    <citation type="submission" date="2024-09" db="EMBL/GenBank/DDBJ databases">
        <authorList>
            <person name="Sun Q."/>
            <person name="Mori K."/>
        </authorList>
    </citation>
    <scope>NUCLEOTIDE SEQUENCE [LARGE SCALE GENOMIC DNA]</scope>
    <source>
        <strain evidence="2 3">KCTC 23315</strain>
    </source>
</reference>
<dbReference type="PANTHER" id="PTHR42924:SF3">
    <property type="entry name" value="POLYMERASE_HISTIDINOL PHOSPHATASE N-TERMINAL DOMAIN-CONTAINING PROTEIN"/>
    <property type="match status" value="1"/>
</dbReference>
<dbReference type="InterPro" id="IPR016195">
    <property type="entry name" value="Pol/histidinol_Pase-like"/>
</dbReference>
<keyword evidence="3" id="KW-1185">Reference proteome</keyword>
<dbReference type="Pfam" id="PF02811">
    <property type="entry name" value="PHP"/>
    <property type="match status" value="1"/>
</dbReference>
<feature type="domain" description="Polymerase/histidinol phosphatase N-terminal" evidence="1">
    <location>
        <begin position="3"/>
        <end position="70"/>
    </location>
</feature>
<dbReference type="Gene3D" id="3.20.20.140">
    <property type="entry name" value="Metal-dependent hydrolases"/>
    <property type="match status" value="1"/>
</dbReference>
<proteinExistence type="predicted"/>
<dbReference type="InterPro" id="IPR004013">
    <property type="entry name" value="PHP_dom"/>
</dbReference>
<evidence type="ECO:0000313" key="3">
    <source>
        <dbReference type="Proteomes" id="UP001589813"/>
    </source>
</evidence>
<dbReference type="CDD" id="cd07438">
    <property type="entry name" value="PHP_HisPPase_AMP"/>
    <property type="match status" value="1"/>
</dbReference>
<gene>
    <name evidence="2" type="ORF">ACFFJP_17335</name>
</gene>
<dbReference type="InterPro" id="IPR052018">
    <property type="entry name" value="PHP_domain"/>
</dbReference>
<comment type="caution">
    <text evidence="2">The sequence shown here is derived from an EMBL/GenBank/DDBJ whole genome shotgun (WGS) entry which is preliminary data.</text>
</comment>
<dbReference type="RefSeq" id="WP_377247152.1">
    <property type="nucleotide sequence ID" value="NZ_JBHLXP010000005.1"/>
</dbReference>
<organism evidence="2 3">
    <name type="scientific">Rheinheimera tilapiae</name>
    <dbReference type="NCBI Taxonomy" id="875043"/>
    <lineage>
        <taxon>Bacteria</taxon>
        <taxon>Pseudomonadati</taxon>
        <taxon>Pseudomonadota</taxon>
        <taxon>Gammaproteobacteria</taxon>
        <taxon>Chromatiales</taxon>
        <taxon>Chromatiaceae</taxon>
        <taxon>Rheinheimera</taxon>
    </lineage>
</organism>
<dbReference type="InterPro" id="IPR003141">
    <property type="entry name" value="Pol/His_phosphatase_N"/>
</dbReference>
<dbReference type="SMART" id="SM00481">
    <property type="entry name" value="POLIIIAc"/>
    <property type="match status" value="1"/>
</dbReference>
<name>A0ABV6BGR2_9GAMM</name>
<evidence type="ECO:0000313" key="2">
    <source>
        <dbReference type="EMBL" id="MFC0050069.1"/>
    </source>
</evidence>
<accession>A0ABV6BGR2</accession>
<dbReference type="EMBL" id="JBHLXP010000005">
    <property type="protein sequence ID" value="MFC0050069.1"/>
    <property type="molecule type" value="Genomic_DNA"/>
</dbReference>
<dbReference type="Gene3D" id="1.10.150.650">
    <property type="match status" value="1"/>
</dbReference>
<protein>
    <submittedName>
        <fullName evidence="2">PHP domain-containing protein</fullName>
    </submittedName>
</protein>
<dbReference type="Proteomes" id="UP001589813">
    <property type="component" value="Unassembled WGS sequence"/>
</dbReference>
<dbReference type="SUPFAM" id="SSF89550">
    <property type="entry name" value="PHP domain-like"/>
    <property type="match status" value="1"/>
</dbReference>